<dbReference type="Proteomes" id="UP001059934">
    <property type="component" value="Chromosome"/>
</dbReference>
<dbReference type="GO" id="GO:0016829">
    <property type="term" value="F:lyase activity"/>
    <property type="evidence" value="ECO:0007669"/>
    <property type="project" value="UniProtKB-KW"/>
</dbReference>
<dbReference type="PANTHER" id="PTHR43172">
    <property type="entry name" value="ADENYLOSUCCINATE LYASE"/>
    <property type="match status" value="1"/>
</dbReference>
<dbReference type="PROSITE" id="PS00163">
    <property type="entry name" value="FUMARATE_LYASES"/>
    <property type="match status" value="1"/>
</dbReference>
<protein>
    <submittedName>
        <fullName evidence="4">Lyase family protein</fullName>
    </submittedName>
</protein>
<dbReference type="SUPFAM" id="SSF48557">
    <property type="entry name" value="L-aspartase-like"/>
    <property type="match status" value="1"/>
</dbReference>
<dbReference type="InterPro" id="IPR019468">
    <property type="entry name" value="AdenyloSucc_lyase_C"/>
</dbReference>
<evidence type="ECO:0000313" key="5">
    <source>
        <dbReference type="Proteomes" id="UP001059934"/>
    </source>
</evidence>
<dbReference type="PANTHER" id="PTHR43172:SF1">
    <property type="entry name" value="ADENYLOSUCCINATE LYASE"/>
    <property type="match status" value="1"/>
</dbReference>
<evidence type="ECO:0000256" key="1">
    <source>
        <dbReference type="ARBA" id="ARBA00023239"/>
    </source>
</evidence>
<feature type="chain" id="PRO_5045936357" evidence="2">
    <location>
        <begin position="30"/>
        <end position="469"/>
    </location>
</feature>
<dbReference type="EMBL" id="CP103416">
    <property type="protein sequence ID" value="UVW35437.1"/>
    <property type="molecule type" value="Genomic_DNA"/>
</dbReference>
<gene>
    <name evidence="4" type="ORF">NYF23_02220</name>
</gene>
<dbReference type="InterPro" id="IPR022761">
    <property type="entry name" value="Fumarate_lyase_N"/>
</dbReference>
<accession>A0ABY5TNL1</accession>
<dbReference type="Pfam" id="PF00206">
    <property type="entry name" value="Lyase_1"/>
    <property type="match status" value="1"/>
</dbReference>
<reference evidence="4" key="1">
    <citation type="submission" date="2022-08" db="EMBL/GenBank/DDBJ databases">
        <title>Catabolic pathway analysis in culturable SAR92 clade bacteria reveals their overlooked roles in DMSP degradation in coastal seas.</title>
        <authorList>
            <person name="He X."/>
            <person name="Zhang X."/>
            <person name="Zhang Y."/>
        </authorList>
    </citation>
    <scope>NUCLEOTIDE SEQUENCE</scope>
    <source>
        <strain evidence="4">H455</strain>
    </source>
</reference>
<dbReference type="InterPro" id="IPR000362">
    <property type="entry name" value="Fumarate_lyase_fam"/>
</dbReference>
<dbReference type="InterPro" id="IPR008948">
    <property type="entry name" value="L-Aspartase-like"/>
</dbReference>
<dbReference type="Gene3D" id="1.10.40.30">
    <property type="entry name" value="Fumarase/aspartase (C-terminal domain)"/>
    <property type="match status" value="1"/>
</dbReference>
<dbReference type="Pfam" id="PF10397">
    <property type="entry name" value="ADSL_C"/>
    <property type="match status" value="1"/>
</dbReference>
<keyword evidence="1 4" id="KW-0456">Lyase</keyword>
<dbReference type="PRINTS" id="PR00145">
    <property type="entry name" value="ARGSUCLYASE"/>
</dbReference>
<dbReference type="InterPro" id="IPR020557">
    <property type="entry name" value="Fumarate_lyase_CS"/>
</dbReference>
<feature type="signal peptide" evidence="2">
    <location>
        <begin position="1"/>
        <end position="29"/>
    </location>
</feature>
<dbReference type="Gene3D" id="1.20.200.10">
    <property type="entry name" value="Fumarase/aspartase (Central domain)"/>
    <property type="match status" value="1"/>
</dbReference>
<evidence type="ECO:0000259" key="3">
    <source>
        <dbReference type="SMART" id="SM00998"/>
    </source>
</evidence>
<dbReference type="SMART" id="SM00998">
    <property type="entry name" value="ADSL_C"/>
    <property type="match status" value="1"/>
</dbReference>
<keyword evidence="5" id="KW-1185">Reference proteome</keyword>
<dbReference type="PRINTS" id="PR00149">
    <property type="entry name" value="FUMRATELYASE"/>
</dbReference>
<sequence length="469" mass="51204">MRLFQLGQKFVTSLLVSLLASALASPSLATEHKTVKQVFDPQSKNQIVLDIEAALARTQASQGIIPQWAAQEISANADIRFAPIDEIALEYKRVNHRMVALLNVWTRSMDNGAGEFVHFGATTVDIYDTALILQLKQAALLLIKDLREIELSMITLAKRHRDTPMIGRTLGQHALPITFGKKVSTWLGENRRNIERLQQVLARLERSGILKGAVGTYLGLGDQGVATEAGFVAELGLQPAYADDWHGSRDVLAEYASVLGIISKSFGRIGSELFLLQMTDIGETAERLAGSVVGSSTMPHKKNPKKPDALIHYSRVIPRLAEVVLDDMVNAFERDSTSRTSTTLADISLQAEQMLAVANDLIANLDVNSVAMRANIDKTNGLIMSQRATFALAAAIGKTTANALMHDIAVQALKENISLREAVEKDKTASKHLSSDQLDLLFDPTTYIGLAAEQVDQVIDEVSAKRKTD</sequence>
<keyword evidence="2" id="KW-0732">Signal</keyword>
<evidence type="ECO:0000313" key="4">
    <source>
        <dbReference type="EMBL" id="UVW35437.1"/>
    </source>
</evidence>
<feature type="domain" description="Adenylosuccinate lyase C-terminal" evidence="3">
    <location>
        <begin position="380"/>
        <end position="459"/>
    </location>
</feature>
<evidence type="ECO:0000256" key="2">
    <source>
        <dbReference type="SAM" id="SignalP"/>
    </source>
</evidence>
<organism evidence="4 5">
    <name type="scientific">SAR92 clade bacterium H455</name>
    <dbReference type="NCBI Taxonomy" id="2974818"/>
    <lineage>
        <taxon>Bacteria</taxon>
        <taxon>Pseudomonadati</taxon>
        <taxon>Pseudomonadota</taxon>
        <taxon>Gammaproteobacteria</taxon>
        <taxon>Cellvibrionales</taxon>
        <taxon>Porticoccaceae</taxon>
        <taxon>SAR92 clade</taxon>
    </lineage>
</organism>
<name>A0ABY5TNL1_9GAMM</name>
<proteinExistence type="predicted"/>